<feature type="domain" description="SMP" evidence="3">
    <location>
        <begin position="122"/>
        <end position="180"/>
    </location>
</feature>
<evidence type="ECO:0000313" key="4">
    <source>
        <dbReference type="EMBL" id="KAJ7978069.1"/>
    </source>
</evidence>
<dbReference type="Proteomes" id="UP001163823">
    <property type="component" value="Chromosome 3"/>
</dbReference>
<evidence type="ECO:0000259" key="3">
    <source>
        <dbReference type="Pfam" id="PF04927"/>
    </source>
</evidence>
<dbReference type="Pfam" id="PF04927">
    <property type="entry name" value="SMP"/>
    <property type="match status" value="2"/>
</dbReference>
<dbReference type="InterPro" id="IPR042971">
    <property type="entry name" value="LEA_SMP"/>
</dbReference>
<feature type="domain" description="SMP" evidence="3">
    <location>
        <begin position="14"/>
        <end position="69"/>
    </location>
</feature>
<comment type="similarity">
    <text evidence="1">Belongs to the LEA type SMP family.</text>
</comment>
<dbReference type="InterPro" id="IPR007011">
    <property type="entry name" value="LEA_SMP_dom"/>
</dbReference>
<organism evidence="4 5">
    <name type="scientific">Quillaja saponaria</name>
    <name type="common">Soap bark tree</name>
    <dbReference type="NCBI Taxonomy" id="32244"/>
    <lineage>
        <taxon>Eukaryota</taxon>
        <taxon>Viridiplantae</taxon>
        <taxon>Streptophyta</taxon>
        <taxon>Embryophyta</taxon>
        <taxon>Tracheophyta</taxon>
        <taxon>Spermatophyta</taxon>
        <taxon>Magnoliopsida</taxon>
        <taxon>eudicotyledons</taxon>
        <taxon>Gunneridae</taxon>
        <taxon>Pentapetalae</taxon>
        <taxon>rosids</taxon>
        <taxon>fabids</taxon>
        <taxon>Fabales</taxon>
        <taxon>Quillajaceae</taxon>
        <taxon>Quillaja</taxon>
    </lineage>
</organism>
<name>A0AAD7VJR0_QUISA</name>
<comment type="caution">
    <text evidence="4">The sequence shown here is derived from an EMBL/GenBank/DDBJ whole genome shotgun (WGS) entry which is preliminary data.</text>
</comment>
<keyword evidence="2" id="KW-0677">Repeat</keyword>
<dbReference type="EMBL" id="JARAOO010000003">
    <property type="protein sequence ID" value="KAJ7978069.1"/>
    <property type="molecule type" value="Genomic_DNA"/>
</dbReference>
<evidence type="ECO:0000313" key="5">
    <source>
        <dbReference type="Proteomes" id="UP001163823"/>
    </source>
</evidence>
<accession>A0AAD7VJR0</accession>
<proteinExistence type="inferred from homology"/>
<keyword evidence="5" id="KW-1185">Reference proteome</keyword>
<evidence type="ECO:0000256" key="2">
    <source>
        <dbReference type="ARBA" id="ARBA00022737"/>
    </source>
</evidence>
<protein>
    <submittedName>
        <fullName evidence="4">Late embryogenesis abundant protein D-34</fullName>
    </submittedName>
</protein>
<dbReference type="PANTHER" id="PTHR31174">
    <property type="entry name" value="SEED MATURATION FAMILY PROTEIN"/>
    <property type="match status" value="1"/>
</dbReference>
<gene>
    <name evidence="4" type="ORF">O6P43_007596</name>
</gene>
<dbReference type="PANTHER" id="PTHR31174:SF34">
    <property type="entry name" value="LATE EMBRYOGENESIS ABUNDANT PROTEIN 47"/>
    <property type="match status" value="1"/>
</dbReference>
<reference evidence="4" key="1">
    <citation type="journal article" date="2023" name="Science">
        <title>Elucidation of the pathway for biosynthesis of saponin adjuvants from the soapbark tree.</title>
        <authorList>
            <person name="Reed J."/>
            <person name="Orme A."/>
            <person name="El-Demerdash A."/>
            <person name="Owen C."/>
            <person name="Martin L.B.B."/>
            <person name="Misra R.C."/>
            <person name="Kikuchi S."/>
            <person name="Rejzek M."/>
            <person name="Martin A.C."/>
            <person name="Harkess A."/>
            <person name="Leebens-Mack J."/>
            <person name="Louveau T."/>
            <person name="Stephenson M.J."/>
            <person name="Osbourn A."/>
        </authorList>
    </citation>
    <scope>NUCLEOTIDE SEQUENCE</scope>
    <source>
        <strain evidence="4">S10</strain>
    </source>
</reference>
<sequence length="256" mass="27160">MSQEQHRRPQQEPIKYGDVFDVHGELAGQPVAPKDTAMMQTAETLMMGKTLKGGAASAMELAAMKNDRAGIVGHGDITGVAGDNDGVSIRETESVVGQYSQITPLVPPPTIQQDGAGVDTGITIGEALEATALTAGRKPVEGSDAAAIQAAEVRKTGRTGIVHGGVAAAAQSAAISNARATRNEAKTKLGDILMGATSKLPNRQTSNRQTTNYFIYFMRRCVMISTSLLSQQGWRHRLLRLLGSTNILIMINNSYV</sequence>
<dbReference type="KEGG" id="qsa:O6P43_007596"/>
<evidence type="ECO:0000256" key="1">
    <source>
        <dbReference type="ARBA" id="ARBA00010733"/>
    </source>
</evidence>
<dbReference type="AlphaFoldDB" id="A0AAD7VJR0"/>